<dbReference type="InterPro" id="IPR029044">
    <property type="entry name" value="Nucleotide-diphossugar_trans"/>
</dbReference>
<evidence type="ECO:0000256" key="1">
    <source>
        <dbReference type="SAM" id="Phobius"/>
    </source>
</evidence>
<feature type="transmembrane region" description="Helical" evidence="1">
    <location>
        <begin position="59"/>
        <end position="86"/>
    </location>
</feature>
<dbReference type="AlphaFoldDB" id="A0AB34K1P7"/>
<protein>
    <submittedName>
        <fullName evidence="2">Uncharacterized protein</fullName>
    </submittedName>
</protein>
<gene>
    <name evidence="2" type="ORF">AB1Y20_015700</name>
</gene>
<keyword evidence="1" id="KW-1133">Transmembrane helix</keyword>
<keyword evidence="1" id="KW-0812">Transmembrane</keyword>
<name>A0AB34K1P7_PRYPA</name>
<keyword evidence="1" id="KW-0472">Membrane</keyword>
<accession>A0AB34K1P7</accession>
<comment type="caution">
    <text evidence="2">The sequence shown here is derived from an EMBL/GenBank/DDBJ whole genome shotgun (WGS) entry which is preliminary data.</text>
</comment>
<evidence type="ECO:0000313" key="2">
    <source>
        <dbReference type="EMBL" id="KAL1527012.1"/>
    </source>
</evidence>
<reference evidence="2 3" key="1">
    <citation type="journal article" date="2024" name="Science">
        <title>Giant polyketide synthase enzymes in the biosynthesis of giant marine polyether toxins.</title>
        <authorList>
            <person name="Fallon T.R."/>
            <person name="Shende V.V."/>
            <person name="Wierzbicki I.H."/>
            <person name="Pendleton A.L."/>
            <person name="Watervoot N.F."/>
            <person name="Auber R.P."/>
            <person name="Gonzalez D.J."/>
            <person name="Wisecaver J.H."/>
            <person name="Moore B.S."/>
        </authorList>
    </citation>
    <scope>NUCLEOTIDE SEQUENCE [LARGE SCALE GENOMIC DNA]</scope>
    <source>
        <strain evidence="2 3">12B1</strain>
    </source>
</reference>
<proteinExistence type="predicted"/>
<keyword evidence="3" id="KW-1185">Reference proteome</keyword>
<organism evidence="2 3">
    <name type="scientific">Prymnesium parvum</name>
    <name type="common">Toxic golden alga</name>
    <dbReference type="NCBI Taxonomy" id="97485"/>
    <lineage>
        <taxon>Eukaryota</taxon>
        <taxon>Haptista</taxon>
        <taxon>Haptophyta</taxon>
        <taxon>Prymnesiophyceae</taxon>
        <taxon>Prymnesiales</taxon>
        <taxon>Prymnesiaceae</taxon>
        <taxon>Prymnesium</taxon>
    </lineage>
</organism>
<dbReference type="EMBL" id="JBGBPQ010000003">
    <property type="protein sequence ID" value="KAL1527012.1"/>
    <property type="molecule type" value="Genomic_DNA"/>
</dbReference>
<dbReference type="SUPFAM" id="SSF53448">
    <property type="entry name" value="Nucleotide-diphospho-sugar transferases"/>
    <property type="match status" value="1"/>
</dbReference>
<evidence type="ECO:0000313" key="3">
    <source>
        <dbReference type="Proteomes" id="UP001515480"/>
    </source>
</evidence>
<sequence>MCRTDKQRFTTHERLESVAASDGGVMKGKGGVPKAGYTTEGKLQEKETAFEMRSTKNRFLLRSMLVLASCLVLNQLGLFVPIVMIARNCISPKVPQMAKPAYPQCTDVEMGRELTIVVTVKDACSQAPGFIRALERFAPPNVHLIYTYPNFESCATIDLRDVLKRWKKVTILPLPLRSSPMKGWVQAIPYIKTKYSLLLHNDGYALDSFFGCELLRALKHRQATEPESNYYIAAPMLYESKMDGSLAAHATQSNLRLVKDDSALGVTVHHDHSLRRALNRGNDFKEGEQRDFIEDHGFLIQTDKIKTVIDPSASFTLEYLDMILTIRANNWKVLFVPSARLEFRVTEFSWRDIPYFMYKRSEATAHGTRDYLVAKWGANFPNTGFWTYIKYTIVEQHVYRDVLPTLKWKDQACLVFGFFQMAGFNRYKVGGKHVDFLDVLQRLDRGWAPPANKLIAARRELARPPIKKTKPRFVKHLDEIPDLPYGKAKHVQVGIDHEYMPFSMAKLFVDTCDRLPPSVETACGLVIEEPNGCVCWFNMPTFKSNSLFIRFLARFAAMIKVPSRVTTFVEMTLSGSRNGTDHVQPLLPLASETFSLVTCDANQEDCSTFFSFSRNSKLKLFRGSPATVADVQATVARSIA</sequence>
<dbReference type="Proteomes" id="UP001515480">
    <property type="component" value="Unassembled WGS sequence"/>
</dbReference>